<name>A0ABD5GMN2_9LACT</name>
<keyword evidence="1" id="KW-0175">Coiled coil</keyword>
<proteinExistence type="predicted"/>
<organism evidence="3 4">
    <name type="scientific">Lactococcus lactis</name>
    <dbReference type="NCBI Taxonomy" id="1358"/>
    <lineage>
        <taxon>Bacteria</taxon>
        <taxon>Bacillati</taxon>
        <taxon>Bacillota</taxon>
        <taxon>Bacilli</taxon>
        <taxon>Lactobacillales</taxon>
        <taxon>Streptococcaceae</taxon>
        <taxon>Lactococcus</taxon>
    </lineage>
</organism>
<evidence type="ECO:0000256" key="2">
    <source>
        <dbReference type="SAM" id="MobiDB-lite"/>
    </source>
</evidence>
<sequence>MAKKIKKYTTTEIRNLKNRAKELSEALDEDLDQVIASYHEKYIHEKQAEILDQFIKNKKREQAEREVRKKAKANAGSSEEWTEEELEELNNSTASE</sequence>
<dbReference type="EMBL" id="JAWHVN010000024">
    <property type="protein sequence ID" value="MDV2618265.1"/>
    <property type="molecule type" value="Genomic_DNA"/>
</dbReference>
<evidence type="ECO:0000313" key="3">
    <source>
        <dbReference type="EMBL" id="MDV2618265.1"/>
    </source>
</evidence>
<gene>
    <name evidence="3" type="ORF">RZO27_03850</name>
</gene>
<evidence type="ECO:0000256" key="1">
    <source>
        <dbReference type="SAM" id="Coils"/>
    </source>
</evidence>
<reference evidence="3 4" key="1">
    <citation type="submission" date="2023-10" db="EMBL/GenBank/DDBJ databases">
        <title>Production of high quality cheese from raw caw milk (raw cheese).</title>
        <authorList>
            <person name="Samouris G."/>
        </authorList>
    </citation>
    <scope>NUCLEOTIDE SEQUENCE [LARGE SCALE GENOMIC DNA]</scope>
    <source>
        <strain evidence="3 4">MRS-5</strain>
    </source>
</reference>
<evidence type="ECO:0000313" key="4">
    <source>
        <dbReference type="Proteomes" id="UP001186159"/>
    </source>
</evidence>
<feature type="coiled-coil region" evidence="1">
    <location>
        <begin position="6"/>
        <end position="33"/>
    </location>
</feature>
<dbReference type="RefSeq" id="WP_317070668.1">
    <property type="nucleotide sequence ID" value="NZ_JAWHVN010000024.1"/>
</dbReference>
<accession>A0ABD5GMN2</accession>
<dbReference type="Proteomes" id="UP001186159">
    <property type="component" value="Unassembled WGS sequence"/>
</dbReference>
<dbReference type="AlphaFoldDB" id="A0ABD5GMN2"/>
<comment type="caution">
    <text evidence="3">The sequence shown here is derived from an EMBL/GenBank/DDBJ whole genome shotgun (WGS) entry which is preliminary data.</text>
</comment>
<feature type="region of interest" description="Disordered" evidence="2">
    <location>
        <begin position="66"/>
        <end position="96"/>
    </location>
</feature>
<protein>
    <submittedName>
        <fullName evidence="3">Uncharacterized protein</fullName>
    </submittedName>
</protein>